<proteinExistence type="predicted"/>
<keyword evidence="3" id="KW-1185">Reference proteome</keyword>
<evidence type="ECO:0000256" key="1">
    <source>
        <dbReference type="SAM" id="MobiDB-lite"/>
    </source>
</evidence>
<organism evidence="2 3">
    <name type="scientific">Actinokineospora terrae</name>
    <dbReference type="NCBI Taxonomy" id="155974"/>
    <lineage>
        <taxon>Bacteria</taxon>
        <taxon>Bacillati</taxon>
        <taxon>Actinomycetota</taxon>
        <taxon>Actinomycetes</taxon>
        <taxon>Pseudonocardiales</taxon>
        <taxon>Pseudonocardiaceae</taxon>
        <taxon>Actinokineospora</taxon>
    </lineage>
</organism>
<accession>A0A1H9S1S4</accession>
<dbReference type="AlphaFoldDB" id="A0A1H9S1S4"/>
<dbReference type="Proteomes" id="UP000199051">
    <property type="component" value="Unassembled WGS sequence"/>
</dbReference>
<gene>
    <name evidence="2" type="ORF">SAMN04487818_105231</name>
</gene>
<reference evidence="3" key="1">
    <citation type="submission" date="2016-10" db="EMBL/GenBank/DDBJ databases">
        <authorList>
            <person name="Varghese N."/>
            <person name="Submissions S."/>
        </authorList>
    </citation>
    <scope>NUCLEOTIDE SEQUENCE [LARGE SCALE GENOMIC DNA]</scope>
    <source>
        <strain evidence="3">DSM 44260</strain>
    </source>
</reference>
<name>A0A1H9S1S4_9PSEU</name>
<protein>
    <submittedName>
        <fullName evidence="2">Uncharacterized protein</fullName>
    </submittedName>
</protein>
<evidence type="ECO:0000313" key="2">
    <source>
        <dbReference type="EMBL" id="SER78961.1"/>
    </source>
</evidence>
<dbReference type="STRING" id="155974.SAMN04487818_105231"/>
<evidence type="ECO:0000313" key="3">
    <source>
        <dbReference type="Proteomes" id="UP000199051"/>
    </source>
</evidence>
<dbReference type="EMBL" id="FOGI01000005">
    <property type="protein sequence ID" value="SER78961.1"/>
    <property type="molecule type" value="Genomic_DNA"/>
</dbReference>
<feature type="region of interest" description="Disordered" evidence="1">
    <location>
        <begin position="99"/>
        <end position="118"/>
    </location>
</feature>
<sequence>MSDHDREPAWAAAFGSEPGEHPPRVGVSGRAGWLAAVTLGGQGRYAAAAALLWPVISGTDPVLAALAATTLAAHRRQLGGHAAARELDALGLRRLTEAGSITGKRSPQDQREAAAADGTDAAAARSDALLGLAADAIGLGRLGEARALLGIESASGDGGWRAAIKRGWVAAEVELAAGHPAAAEAPARVAWAAARRSPAVRLRAKSDLVLGVVLAGVGDRGEAVRAITGCLEVSITHGLVPLRWPSRIVLADLEPERASRHRSAAGIDLDCVLRHADPVGRALAAASPWVPTSGFDLGPNR</sequence>
<feature type="region of interest" description="Disordered" evidence="1">
    <location>
        <begin position="1"/>
        <end position="25"/>
    </location>
</feature>